<dbReference type="EMBL" id="SRRH01000002">
    <property type="protein sequence ID" value="KAG6303990.1"/>
    <property type="molecule type" value="Genomic_DNA"/>
</dbReference>
<organism evidence="1 2">
    <name type="scientific">Claviceps aff. purpurea</name>
    <dbReference type="NCBI Taxonomy" id="1967640"/>
    <lineage>
        <taxon>Eukaryota</taxon>
        <taxon>Fungi</taxon>
        <taxon>Dikarya</taxon>
        <taxon>Ascomycota</taxon>
        <taxon>Pezizomycotina</taxon>
        <taxon>Sordariomycetes</taxon>
        <taxon>Hypocreomycetidae</taxon>
        <taxon>Hypocreales</taxon>
        <taxon>Clavicipitaceae</taxon>
        <taxon>Claviceps</taxon>
    </lineage>
</organism>
<reference evidence="1 2" key="1">
    <citation type="journal article" date="2020" name="bioRxiv">
        <title>Whole genome comparisons of ergot fungi reveals the divergence and evolution of species within the genus Claviceps are the result of varying mechanisms driving genome evolution and host range expansion.</title>
        <authorList>
            <person name="Wyka S.A."/>
            <person name="Mondo S.J."/>
            <person name="Liu M."/>
            <person name="Dettman J."/>
            <person name="Nalam V."/>
            <person name="Broders K.D."/>
        </authorList>
    </citation>
    <scope>NUCLEOTIDE SEQUENCE [LARGE SCALE GENOMIC DNA]</scope>
    <source>
        <strain evidence="1 2">Clav52</strain>
    </source>
</reference>
<proteinExistence type="predicted"/>
<evidence type="ECO:0000313" key="1">
    <source>
        <dbReference type="EMBL" id="KAG6303990.1"/>
    </source>
</evidence>
<gene>
    <name evidence="1" type="ORF">E4U09_002258</name>
</gene>
<comment type="caution">
    <text evidence="1">The sequence shown here is derived from an EMBL/GenBank/DDBJ whole genome shotgun (WGS) entry which is preliminary data.</text>
</comment>
<name>A0A9P7QU51_9HYPO</name>
<evidence type="ECO:0000313" key="2">
    <source>
        <dbReference type="Proteomes" id="UP000707071"/>
    </source>
</evidence>
<keyword evidence="2" id="KW-1185">Reference proteome</keyword>
<sequence length="96" mass="10530">MTIDERLDDCDSIASSGSVISRLVHRLSAALNHLHEYDDRLVPPGVLAQNPEFLDRAARAQALDGSRDDYTAELAQKLSVSLDRLAAGLRWKSLGN</sequence>
<protein>
    <submittedName>
        <fullName evidence="1">Uncharacterized protein</fullName>
    </submittedName>
</protein>
<accession>A0A9P7QU51</accession>
<dbReference type="AlphaFoldDB" id="A0A9P7QU51"/>
<dbReference type="Proteomes" id="UP000707071">
    <property type="component" value="Unassembled WGS sequence"/>
</dbReference>